<dbReference type="PANTHER" id="PTHR43765">
    <property type="entry name" value="2-DEHYDROPANTOATE 2-REDUCTASE-RELATED"/>
    <property type="match status" value="1"/>
</dbReference>
<feature type="region of interest" description="Disordered" evidence="4">
    <location>
        <begin position="508"/>
        <end position="532"/>
    </location>
</feature>
<keyword evidence="3" id="KW-0560">Oxidoreductase</keyword>
<keyword evidence="5" id="KW-0812">Transmembrane</keyword>
<evidence type="ECO:0000259" key="6">
    <source>
        <dbReference type="Pfam" id="PF02558"/>
    </source>
</evidence>
<dbReference type="InterPro" id="IPR008927">
    <property type="entry name" value="6-PGluconate_DH-like_C_sf"/>
</dbReference>
<feature type="domain" description="Ketopantoate reductase C-terminal" evidence="7">
    <location>
        <begin position="319"/>
        <end position="449"/>
    </location>
</feature>
<dbReference type="GO" id="GO:0005737">
    <property type="term" value="C:cytoplasm"/>
    <property type="evidence" value="ECO:0007669"/>
    <property type="project" value="TreeGrafter"/>
</dbReference>
<dbReference type="Pfam" id="PF08546">
    <property type="entry name" value="ApbA_C"/>
    <property type="match status" value="1"/>
</dbReference>
<evidence type="ECO:0000256" key="4">
    <source>
        <dbReference type="SAM" id="MobiDB-lite"/>
    </source>
</evidence>
<dbReference type="InterPro" id="IPR013752">
    <property type="entry name" value="KPA_reductase"/>
</dbReference>
<keyword evidence="9" id="KW-1185">Reference proteome</keyword>
<evidence type="ECO:0000256" key="3">
    <source>
        <dbReference type="ARBA" id="ARBA00023002"/>
    </source>
</evidence>
<sequence>MLRRCTADNDNGSFDKDDASIIGGRSNSWDSANTLIQREKCRQKHPQPHSNNAASPSRHSLSFQRNLGCFFCGSDASLVLERIPSMMSQVVIIGAGAIGGFVGCCLVAGDSLMNCHSSNHHHRSKQEVAYTHTPLVTFLVHNPQDVEHISNVGLAAHSTVDTDFRASITPSDARKMFTTDPSCLEEASCVFVATKRTSNHKVHEWLCKHNVTCPVLFLQTGLHIREELRSYMEMDSNMERKELPYEAIESIVMMHVDLNRQTRIVTVGQAVRDALIVIDGKQPSAQTVCDLFRGTVLTVRPEVKHDFTRLQAGNLQLNMINAIQALSGKTVVATLRAHEYRIVLAYCIDECRAVFAAHNIPIQAVHNETNKLELKLMSSLLRSRDMFFLPVMRSTLDMLPDRCRLAQELEDGTRFTEIEYLNGAVVRLGQVAGVDTPINTKIVHLIQHAEAARMGSPKLSPRALMVGVGLAPEPQRARRVRTNHGFPQLTSFNGQRFNGEAESFISSISSSNSSHSISTKTTESDAVGWPEE</sequence>
<comment type="caution">
    <text evidence="8">The sequence shown here is derived from an EMBL/GenBank/DDBJ whole genome shotgun (WGS) entry which is preliminary data.</text>
</comment>
<protein>
    <submittedName>
        <fullName evidence="8">Catalyzes the NADPH-dependent reduction of ketopantoate into pantoic acid By similarity</fullName>
    </submittedName>
</protein>
<evidence type="ECO:0000313" key="8">
    <source>
        <dbReference type="EMBL" id="CAB9502275.1"/>
    </source>
</evidence>
<comment type="similarity">
    <text evidence="1">Belongs to the ketopantoate reductase family.</text>
</comment>
<dbReference type="Gene3D" id="1.10.1040.10">
    <property type="entry name" value="N-(1-d-carboxylethyl)-l-norvaline Dehydrogenase, domain 2"/>
    <property type="match status" value="1"/>
</dbReference>
<evidence type="ECO:0000256" key="1">
    <source>
        <dbReference type="ARBA" id="ARBA00007870"/>
    </source>
</evidence>
<dbReference type="AlphaFoldDB" id="A0A9N8DI18"/>
<evidence type="ECO:0000256" key="5">
    <source>
        <dbReference type="SAM" id="Phobius"/>
    </source>
</evidence>
<dbReference type="Gene3D" id="3.40.50.720">
    <property type="entry name" value="NAD(P)-binding Rossmann-like Domain"/>
    <property type="match status" value="1"/>
</dbReference>
<dbReference type="InterPro" id="IPR050838">
    <property type="entry name" value="Ketopantoate_reductase"/>
</dbReference>
<evidence type="ECO:0000256" key="2">
    <source>
        <dbReference type="ARBA" id="ARBA00022857"/>
    </source>
</evidence>
<proteinExistence type="inferred from homology"/>
<feature type="transmembrane region" description="Helical" evidence="5">
    <location>
        <begin position="90"/>
        <end position="109"/>
    </location>
</feature>
<dbReference type="Proteomes" id="UP001153069">
    <property type="component" value="Unassembled WGS sequence"/>
</dbReference>
<feature type="domain" description="Ketopantoate reductase N-terminal" evidence="6">
    <location>
        <begin position="90"/>
        <end position="233"/>
    </location>
</feature>
<keyword evidence="2" id="KW-0521">NADP</keyword>
<evidence type="ECO:0000259" key="7">
    <source>
        <dbReference type="Pfam" id="PF08546"/>
    </source>
</evidence>
<organism evidence="8 9">
    <name type="scientific">Seminavis robusta</name>
    <dbReference type="NCBI Taxonomy" id="568900"/>
    <lineage>
        <taxon>Eukaryota</taxon>
        <taxon>Sar</taxon>
        <taxon>Stramenopiles</taxon>
        <taxon>Ochrophyta</taxon>
        <taxon>Bacillariophyta</taxon>
        <taxon>Bacillariophyceae</taxon>
        <taxon>Bacillariophycidae</taxon>
        <taxon>Naviculales</taxon>
        <taxon>Naviculaceae</taxon>
        <taxon>Seminavis</taxon>
    </lineage>
</organism>
<dbReference type="GO" id="GO:0008677">
    <property type="term" value="F:2-dehydropantoate 2-reductase activity"/>
    <property type="evidence" value="ECO:0007669"/>
    <property type="project" value="TreeGrafter"/>
</dbReference>
<feature type="compositionally biased region" description="Low complexity" evidence="4">
    <location>
        <begin position="508"/>
        <end position="518"/>
    </location>
</feature>
<dbReference type="Pfam" id="PF02558">
    <property type="entry name" value="ApbA"/>
    <property type="match status" value="1"/>
</dbReference>
<name>A0A9N8DI18_9STRA</name>
<dbReference type="SUPFAM" id="SSF48179">
    <property type="entry name" value="6-phosphogluconate dehydrogenase C-terminal domain-like"/>
    <property type="match status" value="1"/>
</dbReference>
<dbReference type="EMBL" id="CAICTM010000131">
    <property type="protein sequence ID" value="CAB9502275.1"/>
    <property type="molecule type" value="Genomic_DNA"/>
</dbReference>
<dbReference type="PANTHER" id="PTHR43765:SF2">
    <property type="entry name" value="2-DEHYDROPANTOATE 2-REDUCTASE"/>
    <property type="match status" value="1"/>
</dbReference>
<reference evidence="8" key="1">
    <citation type="submission" date="2020-06" db="EMBL/GenBank/DDBJ databases">
        <authorList>
            <consortium name="Plant Systems Biology data submission"/>
        </authorList>
    </citation>
    <scope>NUCLEOTIDE SEQUENCE</scope>
    <source>
        <strain evidence="8">D6</strain>
    </source>
</reference>
<keyword evidence="5" id="KW-0472">Membrane</keyword>
<accession>A0A9N8DI18</accession>
<keyword evidence="5" id="KW-1133">Transmembrane helix</keyword>
<dbReference type="InterPro" id="IPR013328">
    <property type="entry name" value="6PGD_dom2"/>
</dbReference>
<dbReference type="InterPro" id="IPR013332">
    <property type="entry name" value="KPR_N"/>
</dbReference>
<dbReference type="OrthoDB" id="73846at2759"/>
<dbReference type="GO" id="GO:0050661">
    <property type="term" value="F:NADP binding"/>
    <property type="evidence" value="ECO:0007669"/>
    <property type="project" value="TreeGrafter"/>
</dbReference>
<evidence type="ECO:0000313" key="9">
    <source>
        <dbReference type="Proteomes" id="UP001153069"/>
    </source>
</evidence>
<gene>
    <name evidence="8" type="ORF">SEMRO_132_G062600.1</name>
</gene>